<dbReference type="InterPro" id="IPR016135">
    <property type="entry name" value="UBQ-conjugating_enzyme/RWD"/>
</dbReference>
<feature type="region of interest" description="Disordered" evidence="1">
    <location>
        <begin position="198"/>
        <end position="227"/>
    </location>
</feature>
<proteinExistence type="predicted"/>
<dbReference type="InterPro" id="IPR000608">
    <property type="entry name" value="UBC"/>
</dbReference>
<comment type="caution">
    <text evidence="3">The sequence shown here is derived from an EMBL/GenBank/DDBJ whole genome shotgun (WGS) entry which is preliminary data.</text>
</comment>
<dbReference type="SUPFAM" id="SSF54495">
    <property type="entry name" value="UBC-like"/>
    <property type="match status" value="1"/>
</dbReference>
<dbReference type="Proteomes" id="UP000789342">
    <property type="component" value="Unassembled WGS sequence"/>
</dbReference>
<dbReference type="PROSITE" id="PS50127">
    <property type="entry name" value="UBC_2"/>
    <property type="match status" value="1"/>
</dbReference>
<feature type="domain" description="UBC core" evidence="2">
    <location>
        <begin position="1"/>
        <end position="162"/>
    </location>
</feature>
<gene>
    <name evidence="3" type="ORF">AMORRO_LOCUS8245</name>
</gene>
<organism evidence="3 4">
    <name type="scientific">Acaulospora morrowiae</name>
    <dbReference type="NCBI Taxonomy" id="94023"/>
    <lineage>
        <taxon>Eukaryota</taxon>
        <taxon>Fungi</taxon>
        <taxon>Fungi incertae sedis</taxon>
        <taxon>Mucoromycota</taxon>
        <taxon>Glomeromycotina</taxon>
        <taxon>Glomeromycetes</taxon>
        <taxon>Diversisporales</taxon>
        <taxon>Acaulosporaceae</taxon>
        <taxon>Acaulospora</taxon>
    </lineage>
</organism>
<reference evidence="3" key="1">
    <citation type="submission" date="2021-06" db="EMBL/GenBank/DDBJ databases">
        <authorList>
            <person name="Kallberg Y."/>
            <person name="Tangrot J."/>
            <person name="Rosling A."/>
        </authorList>
    </citation>
    <scope>NUCLEOTIDE SEQUENCE</scope>
    <source>
        <strain evidence="3">CL551</strain>
    </source>
</reference>
<dbReference type="OrthoDB" id="5596422at2759"/>
<dbReference type="Pfam" id="PF00179">
    <property type="entry name" value="UQ_con"/>
    <property type="match status" value="1"/>
</dbReference>
<evidence type="ECO:0000259" key="2">
    <source>
        <dbReference type="PROSITE" id="PS50127"/>
    </source>
</evidence>
<protein>
    <submittedName>
        <fullName evidence="3">9985_t:CDS:1</fullName>
    </submittedName>
</protein>
<name>A0A9N9CSV9_9GLOM</name>
<keyword evidence="4" id="KW-1185">Reference proteome</keyword>
<dbReference type="CDD" id="cd23814">
    <property type="entry name" value="UEV_AKTIP"/>
    <property type="match status" value="1"/>
</dbReference>
<evidence type="ECO:0000313" key="3">
    <source>
        <dbReference type="EMBL" id="CAG8611630.1"/>
    </source>
</evidence>
<evidence type="ECO:0000256" key="1">
    <source>
        <dbReference type="SAM" id="MobiDB-lite"/>
    </source>
</evidence>
<dbReference type="Gene3D" id="3.10.110.10">
    <property type="entry name" value="Ubiquitin Conjugating Enzyme"/>
    <property type="match status" value="1"/>
</dbReference>
<dbReference type="SMART" id="SM00212">
    <property type="entry name" value="UBCc"/>
    <property type="match status" value="1"/>
</dbReference>
<dbReference type="AlphaFoldDB" id="A0A9N9CSV9"/>
<evidence type="ECO:0000313" key="4">
    <source>
        <dbReference type="Proteomes" id="UP000789342"/>
    </source>
</evidence>
<feature type="non-terminal residue" evidence="3">
    <location>
        <position position="227"/>
    </location>
</feature>
<sequence>TNLRNPRHCPSGVYVMPTAENFHTWYGVLFVHKGYYKNGVFKFKLTIPNEYPFLGGFCSNTYPERPPAVQFICNLINNDGLFHPLVNPENGNFSLTQQFKDWAPHKYYIFHVLHYIKKSFKKGVLDHLSRKHCLNEKAFTLYKENPRQFENIARQCAELSISPTVLYDSEDDSNPIQFTDLSNEKLNELKKYVAPQNVERDRHNYSSRRTYSTSSIPSFVEDRSPTV</sequence>
<dbReference type="EMBL" id="CAJVPV010006870">
    <property type="protein sequence ID" value="CAG8611630.1"/>
    <property type="molecule type" value="Genomic_DNA"/>
</dbReference>
<accession>A0A9N9CSV9</accession>